<dbReference type="InterPro" id="IPR036397">
    <property type="entry name" value="RNaseH_sf"/>
</dbReference>
<protein>
    <submittedName>
        <fullName evidence="5">3'-5' exonuclease</fullName>
    </submittedName>
</protein>
<dbReference type="SUPFAM" id="SSF53098">
    <property type="entry name" value="Ribonuclease H-like"/>
    <property type="match status" value="1"/>
</dbReference>
<evidence type="ECO:0000256" key="3">
    <source>
        <dbReference type="ARBA" id="ARBA00022839"/>
    </source>
</evidence>
<dbReference type="NCBIfam" id="NF006602">
    <property type="entry name" value="PRK09146.1"/>
    <property type="match status" value="1"/>
</dbReference>
<sequence length="243" mass="27417">MLHHSHWQPKQTKAQMWRQHYAQLARSSQHPLLQQYYQSLQPEPDLALSQQPLLALDLETTGLDPGQDGIVSIGLVPFNAQRIYASQARQYLVKPRFALRSDSVLLHKITHSQIAGAPDLHDVLPELLQQLAGKVVVAHHGVIERSFLSAAVQARWGEPLQFPLIDSYELERRWQAIRPLTLWQRWRGKGPLSLQLAACRERYGLPAYAPHHAATDALACAELLLAQCQTFCPSEPILAELLC</sequence>
<evidence type="ECO:0000256" key="1">
    <source>
        <dbReference type="ARBA" id="ARBA00022722"/>
    </source>
</evidence>
<feature type="domain" description="Exonuclease" evidence="4">
    <location>
        <begin position="52"/>
        <end position="233"/>
    </location>
</feature>
<keyword evidence="1" id="KW-0540">Nuclease</keyword>
<keyword evidence="2" id="KW-0378">Hydrolase</keyword>
<dbReference type="Proteomes" id="UP001595962">
    <property type="component" value="Unassembled WGS sequence"/>
</dbReference>
<reference evidence="6" key="1">
    <citation type="journal article" date="2019" name="Int. J. Syst. Evol. Microbiol.">
        <title>The Global Catalogue of Microorganisms (GCM) 10K type strain sequencing project: providing services to taxonomists for standard genome sequencing and annotation.</title>
        <authorList>
            <consortium name="The Broad Institute Genomics Platform"/>
            <consortium name="The Broad Institute Genome Sequencing Center for Infectious Disease"/>
            <person name="Wu L."/>
            <person name="Ma J."/>
        </authorList>
    </citation>
    <scope>NUCLEOTIDE SEQUENCE [LARGE SCALE GENOMIC DNA]</scope>
    <source>
        <strain evidence="6">DT28</strain>
    </source>
</reference>
<evidence type="ECO:0000259" key="4">
    <source>
        <dbReference type="SMART" id="SM00479"/>
    </source>
</evidence>
<dbReference type="PANTHER" id="PTHR30231">
    <property type="entry name" value="DNA POLYMERASE III SUBUNIT EPSILON"/>
    <property type="match status" value="1"/>
</dbReference>
<dbReference type="Pfam" id="PF00929">
    <property type="entry name" value="RNase_T"/>
    <property type="match status" value="1"/>
</dbReference>
<dbReference type="InterPro" id="IPR012337">
    <property type="entry name" value="RNaseH-like_sf"/>
</dbReference>
<comment type="caution">
    <text evidence="5">The sequence shown here is derived from an EMBL/GenBank/DDBJ whole genome shotgun (WGS) entry which is preliminary data.</text>
</comment>
<dbReference type="RefSeq" id="WP_377334969.1">
    <property type="nucleotide sequence ID" value="NZ_JBHSGB010000012.1"/>
</dbReference>
<organism evidence="5 6">
    <name type="scientific">Rheinheimera marina</name>
    <dbReference type="NCBI Taxonomy" id="1774958"/>
    <lineage>
        <taxon>Bacteria</taxon>
        <taxon>Pseudomonadati</taxon>
        <taxon>Pseudomonadota</taxon>
        <taxon>Gammaproteobacteria</taxon>
        <taxon>Chromatiales</taxon>
        <taxon>Chromatiaceae</taxon>
        <taxon>Rheinheimera</taxon>
    </lineage>
</organism>
<dbReference type="PANTHER" id="PTHR30231:SF4">
    <property type="entry name" value="PROTEIN NEN2"/>
    <property type="match status" value="1"/>
</dbReference>
<keyword evidence="6" id="KW-1185">Reference proteome</keyword>
<dbReference type="CDD" id="cd06127">
    <property type="entry name" value="DEDDh"/>
    <property type="match status" value="1"/>
</dbReference>
<dbReference type="EMBL" id="JBHSGB010000012">
    <property type="protein sequence ID" value="MFC4656157.1"/>
    <property type="molecule type" value="Genomic_DNA"/>
</dbReference>
<evidence type="ECO:0000313" key="6">
    <source>
        <dbReference type="Proteomes" id="UP001595962"/>
    </source>
</evidence>
<dbReference type="Gene3D" id="3.30.420.10">
    <property type="entry name" value="Ribonuclease H-like superfamily/Ribonuclease H"/>
    <property type="match status" value="1"/>
</dbReference>
<keyword evidence="3 5" id="KW-0269">Exonuclease</keyword>
<dbReference type="GO" id="GO:0004527">
    <property type="term" value="F:exonuclease activity"/>
    <property type="evidence" value="ECO:0007669"/>
    <property type="project" value="UniProtKB-KW"/>
</dbReference>
<evidence type="ECO:0000256" key="2">
    <source>
        <dbReference type="ARBA" id="ARBA00022801"/>
    </source>
</evidence>
<evidence type="ECO:0000313" key="5">
    <source>
        <dbReference type="EMBL" id="MFC4656157.1"/>
    </source>
</evidence>
<dbReference type="SMART" id="SM00479">
    <property type="entry name" value="EXOIII"/>
    <property type="match status" value="1"/>
</dbReference>
<proteinExistence type="predicted"/>
<accession>A0ABV9JPG2</accession>
<name>A0ABV9JPG2_9GAMM</name>
<gene>
    <name evidence="5" type="ORF">ACFO3I_14170</name>
</gene>
<dbReference type="InterPro" id="IPR013520">
    <property type="entry name" value="Ribonucl_H"/>
</dbReference>